<evidence type="ECO:0000256" key="4">
    <source>
        <dbReference type="ARBA" id="ARBA00022723"/>
    </source>
</evidence>
<keyword evidence="4 8" id="KW-0479">Metal-binding</keyword>
<dbReference type="SMART" id="SM00564">
    <property type="entry name" value="PQQ"/>
    <property type="match status" value="5"/>
</dbReference>
<evidence type="ECO:0000256" key="5">
    <source>
        <dbReference type="ARBA" id="ARBA00022729"/>
    </source>
</evidence>
<dbReference type="Pfam" id="PF01011">
    <property type="entry name" value="PQQ"/>
    <property type="match status" value="2"/>
</dbReference>
<evidence type="ECO:0000256" key="1">
    <source>
        <dbReference type="ARBA" id="ARBA00001931"/>
    </source>
</evidence>
<comment type="caution">
    <text evidence="11">The sequence shown here is derived from an EMBL/GenBank/DDBJ whole genome shotgun (WGS) entry which is preliminary data.</text>
</comment>
<comment type="similarity">
    <text evidence="2">Belongs to the bacterial PQQ dehydrogenase family.</text>
</comment>
<evidence type="ECO:0000256" key="7">
    <source>
        <dbReference type="ARBA" id="ARBA00023004"/>
    </source>
</evidence>
<dbReference type="PROSITE" id="PS51007">
    <property type="entry name" value="CYTC"/>
    <property type="match status" value="1"/>
</dbReference>
<dbReference type="GO" id="GO:0009055">
    <property type="term" value="F:electron transfer activity"/>
    <property type="evidence" value="ECO:0007669"/>
    <property type="project" value="InterPro"/>
</dbReference>
<dbReference type="SUPFAM" id="SSF50998">
    <property type="entry name" value="Quinoprotein alcohol dehydrogenase-like"/>
    <property type="match status" value="1"/>
</dbReference>
<keyword evidence="6" id="KW-0560">Oxidoreductase</keyword>
<evidence type="ECO:0000256" key="6">
    <source>
        <dbReference type="ARBA" id="ARBA00023002"/>
    </source>
</evidence>
<dbReference type="GO" id="GO:0020037">
    <property type="term" value="F:heme binding"/>
    <property type="evidence" value="ECO:0007669"/>
    <property type="project" value="InterPro"/>
</dbReference>
<dbReference type="SUPFAM" id="SSF46626">
    <property type="entry name" value="Cytochrome c"/>
    <property type="match status" value="1"/>
</dbReference>
<dbReference type="EMBL" id="PVTR01000014">
    <property type="protein sequence ID" value="PRY85102.1"/>
    <property type="molecule type" value="Genomic_DNA"/>
</dbReference>
<proteinExistence type="inferred from homology"/>
<dbReference type="InterPro" id="IPR011047">
    <property type="entry name" value="Quinoprotein_ADH-like_sf"/>
</dbReference>
<evidence type="ECO:0000256" key="3">
    <source>
        <dbReference type="ARBA" id="ARBA00022617"/>
    </source>
</evidence>
<dbReference type="GO" id="GO:0046872">
    <property type="term" value="F:metal ion binding"/>
    <property type="evidence" value="ECO:0007669"/>
    <property type="project" value="UniProtKB-KW"/>
</dbReference>
<keyword evidence="12" id="KW-1185">Reference proteome</keyword>
<dbReference type="InterPro" id="IPR002372">
    <property type="entry name" value="PQQ_rpt_dom"/>
</dbReference>
<dbReference type="InterPro" id="IPR036909">
    <property type="entry name" value="Cyt_c-like_dom_sf"/>
</dbReference>
<keyword evidence="3 8" id="KW-0349">Heme</keyword>
<evidence type="ECO:0000256" key="8">
    <source>
        <dbReference type="PROSITE-ProRule" id="PRU00433"/>
    </source>
</evidence>
<dbReference type="Gene3D" id="1.10.760.10">
    <property type="entry name" value="Cytochrome c-like domain"/>
    <property type="match status" value="1"/>
</dbReference>
<dbReference type="RefSeq" id="WP_106135178.1">
    <property type="nucleotide sequence ID" value="NZ_PVTR01000014.1"/>
</dbReference>
<sequence>MNPKKIKSNLFPLLFCCICLTAQMSCSESSQRSSHNTWTHYAGSPDQSKYFESEQITPENVHLLEVSWFYPTEDNVPYFFSPIIVDTVMYVMGKNSSLIALNVKNGEEIWIHSNLNGLTKRGINYWESQDKSDRRLIFTINNTIQAIDALTGQSILSFGENGYVDLREGLDRVPSSIRRIQPMMPGVLYEDLLIIGSATGENYFSPPGHIRAYNVITGEMEWIFHSIPHPGEFGYETWPKDAYKYAGGVNVWSEITVDSEKGIAFLPIGSPTYDYYGADRLGSNLFGNSLVALDAKTGERLWHFQTVHHDLWDYDLSPAPQLLTLNRNGKKIDAVAIATKHGFVFVFDRVTGEPVFPIEEKPFPASEMPGEEAWPTQPISSLPRFTRNEVTLETLNPYFPDSIKQVWQKRLSEAKSGLYIPPSDKYETVMMPGALGGSNYGNTAADPDKGILYILTQEHASIYKLNKVEPPKLDLSVGEIKRVKTLYTASCQSCHGIEMEGGVGPPLQNIGEHLFYDEFRSTVLNGKGQMPGFVHVDEETLKALYRYLGGNPRTFNIRRNLEAQEVEGPVVASGGVKILPDENHSLAMSDYPNDVEHPDVRFTTDYGLDWPGLAAPPWSSILAYDLNNGTIKWRRPVGQDSLYAQGNQSLGAPGGVLRKGMIVTSTGVVFTTAKGGKLYALDAESGEILWEETSSNEINAQPSMYTLDGNQYLVINATSNFARDSYNHSKKPNALPKGYVIYSLPKNKLNPIENQ</sequence>
<dbReference type="InterPro" id="IPR009056">
    <property type="entry name" value="Cyt_c-like_dom"/>
</dbReference>
<feature type="chain" id="PRO_5015445395" evidence="9">
    <location>
        <begin position="23"/>
        <end position="755"/>
    </location>
</feature>
<evidence type="ECO:0000256" key="2">
    <source>
        <dbReference type="ARBA" id="ARBA00008156"/>
    </source>
</evidence>
<protein>
    <submittedName>
        <fullName evidence="11">Quinoprotein glucose dehydrogenase</fullName>
    </submittedName>
</protein>
<dbReference type="PANTHER" id="PTHR32303:SF4">
    <property type="entry name" value="QUINOPROTEIN GLUCOSE DEHYDROGENASE"/>
    <property type="match status" value="1"/>
</dbReference>
<dbReference type="Pfam" id="PF13442">
    <property type="entry name" value="Cytochrome_CBB3"/>
    <property type="match status" value="1"/>
</dbReference>
<dbReference type="OrthoDB" id="9794322at2"/>
<accession>A0A2T0WEI0</accession>
<dbReference type="InterPro" id="IPR018391">
    <property type="entry name" value="PQQ_b-propeller_rpt"/>
</dbReference>
<gene>
    <name evidence="11" type="ORF">CLW00_1149</name>
</gene>
<dbReference type="AlphaFoldDB" id="A0A2T0WEI0"/>
<evidence type="ECO:0000313" key="12">
    <source>
        <dbReference type="Proteomes" id="UP000238157"/>
    </source>
</evidence>
<keyword evidence="7 8" id="KW-0408">Iron</keyword>
<name>A0A2T0WEI0_9BACT</name>
<dbReference type="Gene3D" id="2.140.10.10">
    <property type="entry name" value="Quinoprotein alcohol dehydrogenase-like superfamily"/>
    <property type="match status" value="2"/>
</dbReference>
<feature type="domain" description="Cytochrome c" evidence="10">
    <location>
        <begin position="478"/>
        <end position="552"/>
    </location>
</feature>
<reference evidence="11 12" key="1">
    <citation type="submission" date="2018-03" db="EMBL/GenBank/DDBJ databases">
        <title>Genomic Encyclopedia of Archaeal and Bacterial Type Strains, Phase II (KMG-II): from individual species to whole genera.</title>
        <authorList>
            <person name="Goeker M."/>
        </authorList>
    </citation>
    <scope>NUCLEOTIDE SEQUENCE [LARGE SCALE GENOMIC DNA]</scope>
    <source>
        <strain evidence="11 12">DSM 27929</strain>
    </source>
</reference>
<evidence type="ECO:0000313" key="11">
    <source>
        <dbReference type="EMBL" id="PRY85102.1"/>
    </source>
</evidence>
<dbReference type="GO" id="GO:0016491">
    <property type="term" value="F:oxidoreductase activity"/>
    <property type="evidence" value="ECO:0007669"/>
    <property type="project" value="UniProtKB-KW"/>
</dbReference>
<organism evidence="11 12">
    <name type="scientific">Mongoliibacter ruber</name>
    <dbReference type="NCBI Taxonomy" id="1750599"/>
    <lineage>
        <taxon>Bacteria</taxon>
        <taxon>Pseudomonadati</taxon>
        <taxon>Bacteroidota</taxon>
        <taxon>Cytophagia</taxon>
        <taxon>Cytophagales</taxon>
        <taxon>Cyclobacteriaceae</taxon>
        <taxon>Mongoliibacter</taxon>
    </lineage>
</organism>
<comment type="cofactor">
    <cofactor evidence="1">
        <name>pyrroloquinoline quinone</name>
        <dbReference type="ChEBI" id="CHEBI:58442"/>
    </cofactor>
</comment>
<feature type="signal peptide" evidence="9">
    <location>
        <begin position="1"/>
        <end position="22"/>
    </location>
</feature>
<dbReference type="PANTHER" id="PTHR32303">
    <property type="entry name" value="QUINOPROTEIN ALCOHOL DEHYDROGENASE (CYTOCHROME C)"/>
    <property type="match status" value="1"/>
</dbReference>
<keyword evidence="5 9" id="KW-0732">Signal</keyword>
<evidence type="ECO:0000259" key="10">
    <source>
        <dbReference type="PROSITE" id="PS51007"/>
    </source>
</evidence>
<evidence type="ECO:0000256" key="9">
    <source>
        <dbReference type="SAM" id="SignalP"/>
    </source>
</evidence>
<dbReference type="Proteomes" id="UP000238157">
    <property type="component" value="Unassembled WGS sequence"/>
</dbReference>